<keyword evidence="5" id="KW-1185">Reference proteome</keyword>
<dbReference type="EMBL" id="KQ971380">
    <property type="protein sequence ID" value="EEZ97559.1"/>
    <property type="molecule type" value="Genomic_DNA"/>
</dbReference>
<dbReference type="Pfam" id="PF13306">
    <property type="entry name" value="LRR_5"/>
    <property type="match status" value="1"/>
</dbReference>
<reference evidence="4 5" key="1">
    <citation type="journal article" date="2008" name="Nature">
        <title>The genome of the model beetle and pest Tribolium castaneum.</title>
        <authorList>
            <consortium name="Tribolium Genome Sequencing Consortium"/>
            <person name="Richards S."/>
            <person name="Gibbs R.A."/>
            <person name="Weinstock G.M."/>
            <person name="Brown S.J."/>
            <person name="Denell R."/>
            <person name="Beeman R.W."/>
            <person name="Gibbs R."/>
            <person name="Beeman R.W."/>
            <person name="Brown S.J."/>
            <person name="Bucher G."/>
            <person name="Friedrich M."/>
            <person name="Grimmelikhuijzen C.J."/>
            <person name="Klingler M."/>
            <person name="Lorenzen M."/>
            <person name="Richards S."/>
            <person name="Roth S."/>
            <person name="Schroder R."/>
            <person name="Tautz D."/>
            <person name="Zdobnov E.M."/>
            <person name="Muzny D."/>
            <person name="Gibbs R.A."/>
            <person name="Weinstock G.M."/>
            <person name="Attaway T."/>
            <person name="Bell S."/>
            <person name="Buhay C.J."/>
            <person name="Chandrabose M.N."/>
            <person name="Chavez D."/>
            <person name="Clerk-Blankenburg K.P."/>
            <person name="Cree A."/>
            <person name="Dao M."/>
            <person name="Davis C."/>
            <person name="Chacko J."/>
            <person name="Dinh H."/>
            <person name="Dugan-Rocha S."/>
            <person name="Fowler G."/>
            <person name="Garner T.T."/>
            <person name="Garnes J."/>
            <person name="Gnirke A."/>
            <person name="Hawes A."/>
            <person name="Hernandez J."/>
            <person name="Hines S."/>
            <person name="Holder M."/>
            <person name="Hume J."/>
            <person name="Jhangiani S.N."/>
            <person name="Joshi V."/>
            <person name="Khan Z.M."/>
            <person name="Jackson L."/>
            <person name="Kovar C."/>
            <person name="Kowis A."/>
            <person name="Lee S."/>
            <person name="Lewis L.R."/>
            <person name="Margolis J."/>
            <person name="Morgan M."/>
            <person name="Nazareth L.V."/>
            <person name="Nguyen N."/>
            <person name="Okwuonu G."/>
            <person name="Parker D."/>
            <person name="Richards S."/>
            <person name="Ruiz S.J."/>
            <person name="Santibanez J."/>
            <person name="Savard J."/>
            <person name="Scherer S.E."/>
            <person name="Schneider B."/>
            <person name="Sodergren E."/>
            <person name="Tautz D."/>
            <person name="Vattahil S."/>
            <person name="Villasana D."/>
            <person name="White C.S."/>
            <person name="Wright R."/>
            <person name="Park Y."/>
            <person name="Beeman R.W."/>
            <person name="Lord J."/>
            <person name="Oppert B."/>
            <person name="Lorenzen M."/>
            <person name="Brown S."/>
            <person name="Wang L."/>
            <person name="Savard J."/>
            <person name="Tautz D."/>
            <person name="Richards S."/>
            <person name="Weinstock G."/>
            <person name="Gibbs R.A."/>
            <person name="Liu Y."/>
            <person name="Worley K."/>
            <person name="Weinstock G."/>
            <person name="Elsik C.G."/>
            <person name="Reese J.T."/>
            <person name="Elhaik E."/>
            <person name="Landan G."/>
            <person name="Graur D."/>
            <person name="Arensburger P."/>
            <person name="Atkinson P."/>
            <person name="Beeman R.W."/>
            <person name="Beidler J."/>
            <person name="Brown S.J."/>
            <person name="Demuth J.P."/>
            <person name="Drury D.W."/>
            <person name="Du Y.Z."/>
            <person name="Fujiwara H."/>
            <person name="Lorenzen M."/>
            <person name="Maselli V."/>
            <person name="Osanai M."/>
            <person name="Park Y."/>
            <person name="Robertson H.M."/>
            <person name="Tu Z."/>
            <person name="Wang J.J."/>
            <person name="Wang S."/>
            <person name="Richards S."/>
            <person name="Song H."/>
            <person name="Zhang L."/>
            <person name="Sodergren E."/>
            <person name="Werner D."/>
            <person name="Stanke M."/>
            <person name="Morgenstern B."/>
            <person name="Solovyev V."/>
            <person name="Kosarev P."/>
            <person name="Brown G."/>
            <person name="Chen H.C."/>
            <person name="Ermolaeva O."/>
            <person name="Hlavina W."/>
            <person name="Kapustin Y."/>
            <person name="Kiryutin B."/>
            <person name="Kitts P."/>
            <person name="Maglott D."/>
            <person name="Pruitt K."/>
            <person name="Sapojnikov V."/>
            <person name="Souvorov A."/>
            <person name="Mackey A.J."/>
            <person name="Waterhouse R.M."/>
            <person name="Wyder S."/>
            <person name="Zdobnov E.M."/>
            <person name="Zdobnov E.M."/>
            <person name="Wyder S."/>
            <person name="Kriventseva E.V."/>
            <person name="Kadowaki T."/>
            <person name="Bork P."/>
            <person name="Aranda M."/>
            <person name="Bao R."/>
            <person name="Beermann A."/>
            <person name="Berns N."/>
            <person name="Bolognesi R."/>
            <person name="Bonneton F."/>
            <person name="Bopp D."/>
            <person name="Brown S.J."/>
            <person name="Bucher G."/>
            <person name="Butts T."/>
            <person name="Chaumot A."/>
            <person name="Denell R.E."/>
            <person name="Ferrier D.E."/>
            <person name="Friedrich M."/>
            <person name="Gordon C.M."/>
            <person name="Jindra M."/>
            <person name="Klingler M."/>
            <person name="Lan Q."/>
            <person name="Lattorff H.M."/>
            <person name="Laudet V."/>
            <person name="von Levetsow C."/>
            <person name="Liu Z."/>
            <person name="Lutz R."/>
            <person name="Lynch J.A."/>
            <person name="da Fonseca R.N."/>
            <person name="Posnien N."/>
            <person name="Reuter R."/>
            <person name="Roth S."/>
            <person name="Savard J."/>
            <person name="Schinko J.B."/>
            <person name="Schmitt C."/>
            <person name="Schoppmeier M."/>
            <person name="Schroder R."/>
            <person name="Shippy T.D."/>
            <person name="Simonnet F."/>
            <person name="Marques-Souza H."/>
            <person name="Tautz D."/>
            <person name="Tomoyasu Y."/>
            <person name="Trauner J."/>
            <person name="Van der Zee M."/>
            <person name="Vervoort M."/>
            <person name="Wittkopp N."/>
            <person name="Wimmer E.A."/>
            <person name="Yang X."/>
            <person name="Jones A.K."/>
            <person name="Sattelle D.B."/>
            <person name="Ebert P.R."/>
            <person name="Nelson D."/>
            <person name="Scott J.G."/>
            <person name="Beeman R.W."/>
            <person name="Muthukrishnan S."/>
            <person name="Kramer K.J."/>
            <person name="Arakane Y."/>
            <person name="Beeman R.W."/>
            <person name="Zhu Q."/>
            <person name="Hogenkamp D."/>
            <person name="Dixit R."/>
            <person name="Oppert B."/>
            <person name="Jiang H."/>
            <person name="Zou Z."/>
            <person name="Marshall J."/>
            <person name="Elpidina E."/>
            <person name="Vinokurov K."/>
            <person name="Oppert C."/>
            <person name="Zou Z."/>
            <person name="Evans J."/>
            <person name="Lu Z."/>
            <person name="Zhao P."/>
            <person name="Sumathipala N."/>
            <person name="Altincicek B."/>
            <person name="Vilcinskas A."/>
            <person name="Williams M."/>
            <person name="Hultmark D."/>
            <person name="Hetru C."/>
            <person name="Jiang H."/>
            <person name="Grimmelikhuijzen C.J."/>
            <person name="Hauser F."/>
            <person name="Cazzamali G."/>
            <person name="Williamson M."/>
            <person name="Park Y."/>
            <person name="Li B."/>
            <person name="Tanaka Y."/>
            <person name="Predel R."/>
            <person name="Neupert S."/>
            <person name="Schachtner J."/>
            <person name="Verleyen P."/>
            <person name="Raible F."/>
            <person name="Bork P."/>
            <person name="Friedrich M."/>
            <person name="Walden K.K."/>
            <person name="Robertson H.M."/>
            <person name="Angeli S."/>
            <person name="Foret S."/>
            <person name="Bucher G."/>
            <person name="Schuetz S."/>
            <person name="Maleszka R."/>
            <person name="Wimmer E.A."/>
            <person name="Beeman R.W."/>
            <person name="Lorenzen M."/>
            <person name="Tomoyasu Y."/>
            <person name="Miller S.C."/>
            <person name="Grossmann D."/>
            <person name="Bucher G."/>
        </authorList>
    </citation>
    <scope>NUCLEOTIDE SEQUENCE [LARGE SCALE GENOMIC DNA]</scope>
    <source>
        <strain evidence="4 5">Georgia GA2</strain>
    </source>
</reference>
<organism evidence="4 5">
    <name type="scientific">Tribolium castaneum</name>
    <name type="common">Red flour beetle</name>
    <dbReference type="NCBI Taxonomy" id="7070"/>
    <lineage>
        <taxon>Eukaryota</taxon>
        <taxon>Metazoa</taxon>
        <taxon>Ecdysozoa</taxon>
        <taxon>Arthropoda</taxon>
        <taxon>Hexapoda</taxon>
        <taxon>Insecta</taxon>
        <taxon>Pterygota</taxon>
        <taxon>Neoptera</taxon>
        <taxon>Endopterygota</taxon>
        <taxon>Coleoptera</taxon>
        <taxon>Polyphaga</taxon>
        <taxon>Cucujiformia</taxon>
        <taxon>Tenebrionidae</taxon>
        <taxon>Tenebrionidae incertae sedis</taxon>
        <taxon>Tribolium</taxon>
    </lineage>
</organism>
<dbReference type="PhylomeDB" id="D6X4H9"/>
<evidence type="ECO:0000313" key="5">
    <source>
        <dbReference type="Proteomes" id="UP000007266"/>
    </source>
</evidence>
<dbReference type="InterPro" id="IPR026906">
    <property type="entry name" value="LRR_5"/>
</dbReference>
<dbReference type="KEGG" id="tca:103314464"/>
<dbReference type="InterPro" id="IPR001611">
    <property type="entry name" value="Leu-rich_rpt"/>
</dbReference>
<keyword evidence="3" id="KW-0732">Signal</keyword>
<dbReference type="Proteomes" id="UP000007266">
    <property type="component" value="Linkage group 10"/>
</dbReference>
<evidence type="ECO:0000256" key="2">
    <source>
        <dbReference type="ARBA" id="ARBA00022737"/>
    </source>
</evidence>
<gene>
    <name evidence="4" type="primary">AUGUSTUS-3.0.2_11413</name>
    <name evidence="4" type="ORF">TcasGA2_TC011413</name>
</gene>
<proteinExistence type="predicted"/>
<dbReference type="InterPro" id="IPR032675">
    <property type="entry name" value="LRR_dom_sf"/>
</dbReference>
<dbReference type="PANTHER" id="PTHR24366:SF96">
    <property type="entry name" value="LEUCINE RICH REPEAT CONTAINING 53"/>
    <property type="match status" value="1"/>
</dbReference>
<dbReference type="SUPFAM" id="SSF52058">
    <property type="entry name" value="L domain-like"/>
    <property type="match status" value="1"/>
</dbReference>
<dbReference type="SMART" id="SM00365">
    <property type="entry name" value="LRR_SD22"/>
    <property type="match status" value="3"/>
</dbReference>
<keyword evidence="1" id="KW-0433">Leucine-rich repeat</keyword>
<sequence>MARRVITRIVALLCFVVESEEKCKVVQKTSFCDSLQDLYRNGSLQERVIVEQKSGLEPFILLPNERAKDIKFLTINRAINNLANHVFKNFIHLERLILSYNELEALRDQQFQNQNLQLLQIYDCGVKTIEPLTNLPKLTKLRITHNKLAKIPTNIFSNLPLETLALSQNQITTIEKFAFANMTKLKKLFLDGNNLTGFNVPDYVTRPETLDRLWLHQNQLPELTNYMLEGLTNLKILNLGFNSISRIEPKTFEQTPKLENLVLTNNQLTSIDGAVLPATGLQNLKILYLDHNRLMFLSSNFLFRLNSLKAMSIGGNPWQCPCLDLVLRWLYDNEVGLKCDKDFFGGKRPVCVVPSRRNSDVCVYSYDQKSYDLFESGYKSYPSVDYCLL</sequence>
<feature type="signal peptide" evidence="3">
    <location>
        <begin position="1"/>
        <end position="21"/>
    </location>
</feature>
<evidence type="ECO:0000256" key="1">
    <source>
        <dbReference type="ARBA" id="ARBA00022614"/>
    </source>
</evidence>
<dbReference type="InterPro" id="IPR003591">
    <property type="entry name" value="Leu-rich_rpt_typical-subtyp"/>
</dbReference>
<evidence type="ECO:0000313" key="4">
    <source>
        <dbReference type="EMBL" id="EEZ97559.1"/>
    </source>
</evidence>
<name>D6X4H9_TRICA</name>
<dbReference type="PANTHER" id="PTHR24366">
    <property type="entry name" value="IG(IMMUNOGLOBULIN) AND LRR(LEUCINE RICH REPEAT) DOMAINS"/>
    <property type="match status" value="1"/>
</dbReference>
<dbReference type="HOGENOM" id="CLU_710457_0_0_1"/>
<dbReference type="AlphaFoldDB" id="D6X4H9"/>
<reference evidence="4 5" key="2">
    <citation type="journal article" date="2010" name="Nucleic Acids Res.">
        <title>BeetleBase in 2010: revisions to provide comprehensive genomic information for Tribolium castaneum.</title>
        <authorList>
            <person name="Kim H.S."/>
            <person name="Murphy T."/>
            <person name="Xia J."/>
            <person name="Caragea D."/>
            <person name="Park Y."/>
            <person name="Beeman R.W."/>
            <person name="Lorenzen M.D."/>
            <person name="Butcher S."/>
            <person name="Manak J.R."/>
            <person name="Brown S.J."/>
        </authorList>
    </citation>
    <scope>GENOME REANNOTATION</scope>
    <source>
        <strain evidence="4 5">Georgia GA2</strain>
    </source>
</reference>
<dbReference type="STRING" id="7070.D6X4H9"/>
<dbReference type="Pfam" id="PF13855">
    <property type="entry name" value="LRR_8"/>
    <property type="match status" value="2"/>
</dbReference>
<dbReference type="Gene3D" id="3.80.10.10">
    <property type="entry name" value="Ribonuclease Inhibitor"/>
    <property type="match status" value="1"/>
</dbReference>
<dbReference type="eggNOG" id="KOG0619">
    <property type="taxonomic scope" value="Eukaryota"/>
</dbReference>
<dbReference type="OMA" id="ILMLEYN"/>
<keyword evidence="2" id="KW-0677">Repeat</keyword>
<evidence type="ECO:0000256" key="3">
    <source>
        <dbReference type="SAM" id="SignalP"/>
    </source>
</evidence>
<feature type="chain" id="PRO_5003090565" evidence="3">
    <location>
        <begin position="22"/>
        <end position="389"/>
    </location>
</feature>
<accession>D6X4H9</accession>
<dbReference type="SMART" id="SM00369">
    <property type="entry name" value="LRR_TYP"/>
    <property type="match status" value="8"/>
</dbReference>
<dbReference type="OrthoDB" id="10070678at2759"/>
<protein>
    <submittedName>
        <fullName evidence="4">Connectin-like Protein</fullName>
    </submittedName>
</protein>
<dbReference type="PROSITE" id="PS51450">
    <property type="entry name" value="LRR"/>
    <property type="match status" value="2"/>
</dbReference>